<dbReference type="PANTHER" id="PTHR12027:SF99">
    <property type="entry name" value="PROTEIN WNT"/>
    <property type="match status" value="1"/>
</dbReference>
<comment type="similarity">
    <text evidence="2 9">Belongs to the Wnt family.</text>
</comment>
<dbReference type="Pfam" id="PF00110">
    <property type="entry name" value="wnt"/>
    <property type="match status" value="1"/>
</dbReference>
<dbReference type="GO" id="GO:0045165">
    <property type="term" value="P:cell fate commitment"/>
    <property type="evidence" value="ECO:0007669"/>
    <property type="project" value="TreeGrafter"/>
</dbReference>
<dbReference type="AlphaFoldDB" id="A0A9N9TTB0"/>
<comment type="subcellular location">
    <subcellularLocation>
        <location evidence="1 9">Secreted</location>
        <location evidence="1 9">Extracellular space</location>
        <location evidence="1 9">Extracellular matrix</location>
    </subcellularLocation>
</comment>
<dbReference type="GO" id="GO:0030182">
    <property type="term" value="P:neuron differentiation"/>
    <property type="evidence" value="ECO:0007669"/>
    <property type="project" value="TreeGrafter"/>
</dbReference>
<evidence type="ECO:0000256" key="3">
    <source>
        <dbReference type="ARBA" id="ARBA00022473"/>
    </source>
</evidence>
<dbReference type="GO" id="GO:0000902">
    <property type="term" value="P:cell morphogenesis"/>
    <property type="evidence" value="ECO:0007669"/>
    <property type="project" value="UniProtKB-ARBA"/>
</dbReference>
<accession>A0A9N9TTB0</accession>
<dbReference type="InterPro" id="IPR005817">
    <property type="entry name" value="Wnt"/>
</dbReference>
<dbReference type="GO" id="GO:0005615">
    <property type="term" value="C:extracellular space"/>
    <property type="evidence" value="ECO:0007669"/>
    <property type="project" value="TreeGrafter"/>
</dbReference>
<dbReference type="PRINTS" id="PR01349">
    <property type="entry name" value="WNTPROTEIN"/>
</dbReference>
<comment type="function">
    <text evidence="9">Ligand for members of the frizzled family of seven transmembrane receptors.</text>
</comment>
<dbReference type="GO" id="GO:0005125">
    <property type="term" value="F:cytokine activity"/>
    <property type="evidence" value="ECO:0007669"/>
    <property type="project" value="TreeGrafter"/>
</dbReference>
<dbReference type="InterPro" id="IPR043158">
    <property type="entry name" value="Wnt_C"/>
</dbReference>
<proteinExistence type="inferred from homology"/>
<dbReference type="Gene3D" id="3.30.2460.20">
    <property type="match status" value="1"/>
</dbReference>
<evidence type="ECO:0000256" key="2">
    <source>
        <dbReference type="ARBA" id="ARBA00005683"/>
    </source>
</evidence>
<reference evidence="10" key="1">
    <citation type="submission" date="2022-01" db="EMBL/GenBank/DDBJ databases">
        <authorList>
            <person name="King R."/>
        </authorList>
    </citation>
    <scope>NUCLEOTIDE SEQUENCE</scope>
</reference>
<dbReference type="GO" id="GO:0060070">
    <property type="term" value="P:canonical Wnt signaling pathway"/>
    <property type="evidence" value="ECO:0007669"/>
    <property type="project" value="TreeGrafter"/>
</dbReference>
<dbReference type="Proteomes" id="UP001153712">
    <property type="component" value="Chromosome 3"/>
</dbReference>
<evidence type="ECO:0000256" key="1">
    <source>
        <dbReference type="ARBA" id="ARBA00004498"/>
    </source>
</evidence>
<dbReference type="GO" id="GO:0007517">
    <property type="term" value="P:muscle organ development"/>
    <property type="evidence" value="ECO:0007669"/>
    <property type="project" value="UniProtKB-ARBA"/>
</dbReference>
<evidence type="ECO:0000256" key="9">
    <source>
        <dbReference type="RuleBase" id="RU003500"/>
    </source>
</evidence>
<keyword evidence="6 9" id="KW-0879">Wnt signaling pathway</keyword>
<evidence type="ECO:0000313" key="10">
    <source>
        <dbReference type="EMBL" id="CAG9860092.1"/>
    </source>
</evidence>
<feature type="non-terminal residue" evidence="10">
    <location>
        <position position="1"/>
    </location>
</feature>
<dbReference type="InterPro" id="IPR018161">
    <property type="entry name" value="Wnt_CS"/>
</dbReference>
<dbReference type="SMART" id="SM00097">
    <property type="entry name" value="WNT1"/>
    <property type="match status" value="1"/>
</dbReference>
<dbReference type="EMBL" id="OU900096">
    <property type="protein sequence ID" value="CAG9860092.1"/>
    <property type="molecule type" value="Genomic_DNA"/>
</dbReference>
<dbReference type="GO" id="GO:0060560">
    <property type="term" value="P:developmental growth involved in morphogenesis"/>
    <property type="evidence" value="ECO:0007669"/>
    <property type="project" value="UniProtKB-ARBA"/>
</dbReference>
<sequence length="406" mass="46706">RQSVRPRLLPCGAFQIQRDALVWSVPSWFRCGRVATVWPVRPFSGGESRGMQRRGAGFLASVTLWTLFLQHTDADWWQLGLPNIMTNSVELTPVEHKERCMKLDYFNEPQKQICSKYDKILPILGNGARFAIEECQNIFSYSRWNCTTFLETNNTFGNVAKIRSRESAYLSAISAASIAYAVTRACSKGELAEYCSCDNRLKKRKTQKFKWGGCSDDIRYGENFSKQFLDIREDPNTALGLMNLHNNEAGRRSVRSRMQKTCKCHGVSGSCSMQICWRRLPPFRKVAEGLFQRYEGASHVKFVERRRKKLKAISSDLKKPIRTDLVYLDDSPDYCERNETLNILGTHGRICNRTSHGMDGCRLLCCGRGYQTRVKEVEEKCNCRFVWCCNVVCDICRSRREEHVCN</sequence>
<evidence type="ECO:0000256" key="5">
    <source>
        <dbReference type="ARBA" id="ARBA00022530"/>
    </source>
</evidence>
<dbReference type="FunFam" id="3.30.2460.20:FF:000001">
    <property type="entry name" value="Wnt homolog"/>
    <property type="match status" value="1"/>
</dbReference>
<dbReference type="CDD" id="cd19338">
    <property type="entry name" value="Wnt_Wnt6"/>
    <property type="match status" value="1"/>
</dbReference>
<gene>
    <name evidence="10" type="ORF">PHYEVI_LOCUS6449</name>
</gene>
<dbReference type="InterPro" id="IPR009143">
    <property type="entry name" value="Wnt6"/>
</dbReference>
<evidence type="ECO:0000256" key="6">
    <source>
        <dbReference type="ARBA" id="ARBA00022687"/>
    </source>
</evidence>
<name>A0A9N9TTB0_PHYSR</name>
<evidence type="ECO:0000256" key="4">
    <source>
        <dbReference type="ARBA" id="ARBA00022525"/>
    </source>
</evidence>
<evidence type="ECO:0000313" key="11">
    <source>
        <dbReference type="Proteomes" id="UP001153712"/>
    </source>
</evidence>
<organism evidence="10 11">
    <name type="scientific">Phyllotreta striolata</name>
    <name type="common">Striped flea beetle</name>
    <name type="synonym">Crioceris striolata</name>
    <dbReference type="NCBI Taxonomy" id="444603"/>
    <lineage>
        <taxon>Eukaryota</taxon>
        <taxon>Metazoa</taxon>
        <taxon>Ecdysozoa</taxon>
        <taxon>Arthropoda</taxon>
        <taxon>Hexapoda</taxon>
        <taxon>Insecta</taxon>
        <taxon>Pterygota</taxon>
        <taxon>Neoptera</taxon>
        <taxon>Endopterygota</taxon>
        <taxon>Coleoptera</taxon>
        <taxon>Polyphaga</taxon>
        <taxon>Cucujiformia</taxon>
        <taxon>Chrysomeloidea</taxon>
        <taxon>Chrysomelidae</taxon>
        <taxon>Galerucinae</taxon>
        <taxon>Alticini</taxon>
        <taxon>Phyllotreta</taxon>
    </lineage>
</organism>
<keyword evidence="3 9" id="KW-0217">Developmental protein</keyword>
<keyword evidence="11" id="KW-1185">Reference proteome</keyword>
<keyword evidence="8" id="KW-0449">Lipoprotein</keyword>
<keyword evidence="7" id="KW-1015">Disulfide bond</keyword>
<dbReference type="GO" id="GO:0005109">
    <property type="term" value="F:frizzled binding"/>
    <property type="evidence" value="ECO:0007669"/>
    <property type="project" value="TreeGrafter"/>
</dbReference>
<dbReference type="PROSITE" id="PS00246">
    <property type="entry name" value="WNT1"/>
    <property type="match status" value="1"/>
</dbReference>
<keyword evidence="4" id="KW-0964">Secreted</keyword>
<evidence type="ECO:0000256" key="7">
    <source>
        <dbReference type="ARBA" id="ARBA00023157"/>
    </source>
</evidence>
<keyword evidence="5" id="KW-0272">Extracellular matrix</keyword>
<protein>
    <recommendedName>
        <fullName evidence="9">Protein Wnt</fullName>
    </recommendedName>
</protein>
<dbReference type="PANTHER" id="PTHR12027">
    <property type="entry name" value="WNT RELATED"/>
    <property type="match status" value="1"/>
</dbReference>
<dbReference type="OrthoDB" id="5945655at2759"/>
<evidence type="ECO:0000256" key="8">
    <source>
        <dbReference type="ARBA" id="ARBA00023288"/>
    </source>
</evidence>